<accession>A0A0F9NRJ4</accession>
<gene>
    <name evidence="1" type="ORF">LCGC14_0993300</name>
</gene>
<proteinExistence type="predicted"/>
<sequence>MSIIRKFVNRKSKIIIIELYQFNLFKSLLPLYIIFTIKLNQLLIRSIKKKV</sequence>
<evidence type="ECO:0000313" key="1">
    <source>
        <dbReference type="EMBL" id="KKN14717.1"/>
    </source>
</evidence>
<dbReference type="AlphaFoldDB" id="A0A0F9NRJ4"/>
<dbReference type="EMBL" id="LAZR01003790">
    <property type="protein sequence ID" value="KKN14717.1"/>
    <property type="molecule type" value="Genomic_DNA"/>
</dbReference>
<name>A0A0F9NRJ4_9ZZZZ</name>
<reference evidence="1" key="1">
    <citation type="journal article" date="2015" name="Nature">
        <title>Complex archaea that bridge the gap between prokaryotes and eukaryotes.</title>
        <authorList>
            <person name="Spang A."/>
            <person name="Saw J.H."/>
            <person name="Jorgensen S.L."/>
            <person name="Zaremba-Niedzwiedzka K."/>
            <person name="Martijn J."/>
            <person name="Lind A.E."/>
            <person name="van Eijk R."/>
            <person name="Schleper C."/>
            <person name="Guy L."/>
            <person name="Ettema T.J."/>
        </authorList>
    </citation>
    <scope>NUCLEOTIDE SEQUENCE</scope>
</reference>
<protein>
    <submittedName>
        <fullName evidence="1">Uncharacterized protein</fullName>
    </submittedName>
</protein>
<comment type="caution">
    <text evidence="1">The sequence shown here is derived from an EMBL/GenBank/DDBJ whole genome shotgun (WGS) entry which is preliminary data.</text>
</comment>
<organism evidence="1">
    <name type="scientific">marine sediment metagenome</name>
    <dbReference type="NCBI Taxonomy" id="412755"/>
    <lineage>
        <taxon>unclassified sequences</taxon>
        <taxon>metagenomes</taxon>
        <taxon>ecological metagenomes</taxon>
    </lineage>
</organism>